<dbReference type="InterPro" id="IPR005162">
    <property type="entry name" value="Retrotrans_gag_dom"/>
</dbReference>
<protein>
    <recommendedName>
        <fullName evidence="1">Retrotransposon gag domain-containing protein</fullName>
    </recommendedName>
</protein>
<dbReference type="Pfam" id="PF03732">
    <property type="entry name" value="Retrotrans_gag"/>
    <property type="match status" value="1"/>
</dbReference>
<evidence type="ECO:0000313" key="2">
    <source>
        <dbReference type="EMBL" id="KAK5819869.1"/>
    </source>
</evidence>
<evidence type="ECO:0000313" key="3">
    <source>
        <dbReference type="Proteomes" id="UP001358586"/>
    </source>
</evidence>
<reference evidence="2 3" key="1">
    <citation type="submission" date="2023-03" db="EMBL/GenBank/DDBJ databases">
        <title>WGS of Gossypium arboreum.</title>
        <authorList>
            <person name="Yu D."/>
        </authorList>
    </citation>
    <scope>NUCLEOTIDE SEQUENCE [LARGE SCALE GENOMIC DNA]</scope>
    <source>
        <tissue evidence="2">Leaf</tissue>
    </source>
</reference>
<accession>A0ABR0PFK9</accession>
<dbReference type="Proteomes" id="UP001358586">
    <property type="component" value="Chromosome 7"/>
</dbReference>
<organism evidence="2 3">
    <name type="scientific">Gossypium arboreum</name>
    <name type="common">Tree cotton</name>
    <name type="synonym">Gossypium nanking</name>
    <dbReference type="NCBI Taxonomy" id="29729"/>
    <lineage>
        <taxon>Eukaryota</taxon>
        <taxon>Viridiplantae</taxon>
        <taxon>Streptophyta</taxon>
        <taxon>Embryophyta</taxon>
        <taxon>Tracheophyta</taxon>
        <taxon>Spermatophyta</taxon>
        <taxon>Magnoliopsida</taxon>
        <taxon>eudicotyledons</taxon>
        <taxon>Gunneridae</taxon>
        <taxon>Pentapetalae</taxon>
        <taxon>rosids</taxon>
        <taxon>malvids</taxon>
        <taxon>Malvales</taxon>
        <taxon>Malvaceae</taxon>
        <taxon>Malvoideae</taxon>
        <taxon>Gossypium</taxon>
    </lineage>
</organism>
<feature type="domain" description="Retrotransposon gag" evidence="1">
    <location>
        <begin position="131"/>
        <end position="207"/>
    </location>
</feature>
<comment type="caution">
    <text evidence="2">The sequence shown here is derived from an EMBL/GenBank/DDBJ whole genome shotgun (WGS) entry which is preliminary data.</text>
</comment>
<name>A0ABR0PFK9_GOSAR</name>
<keyword evidence="3" id="KW-1185">Reference proteome</keyword>
<gene>
    <name evidence="2" type="ORF">PVK06_024899</name>
</gene>
<sequence length="222" mass="25707">MSTRGTRGHSIWSRGRGRRGLELSLPLWAVWKTLDMNEMSVSPATETGSQSRSAGADALSQAMLRILKRVTGPHSRFRGHGLVTKRLRSNGAELFRGITRVAPTVVEYWLEATERIMNDVDCTLEQKLKGAVYLLRIEAYQWWLTVEEGTQPDRLNWNFFKTNFQRKYVGASFVDSHRRELMNLTQDDRSVAEYGVEFLRFNRYARGMVAFEYEKCVRFEDV</sequence>
<evidence type="ECO:0000259" key="1">
    <source>
        <dbReference type="Pfam" id="PF03732"/>
    </source>
</evidence>
<dbReference type="PANTHER" id="PTHR34482">
    <property type="entry name" value="DNA DAMAGE-INDUCIBLE PROTEIN 1-LIKE"/>
    <property type="match status" value="1"/>
</dbReference>
<proteinExistence type="predicted"/>
<dbReference type="PANTHER" id="PTHR34482:SF36">
    <property type="entry name" value="RETROTRANSPOSON GAG DOMAIN-CONTAINING PROTEIN"/>
    <property type="match status" value="1"/>
</dbReference>
<dbReference type="EMBL" id="JARKNE010000007">
    <property type="protein sequence ID" value="KAK5819869.1"/>
    <property type="molecule type" value="Genomic_DNA"/>
</dbReference>